<reference evidence="2 3" key="1">
    <citation type="submission" date="2017-05" db="EMBL/GenBank/DDBJ databases">
        <title>Full genome sequence of Pseudorhodoplanes sinuspersici.</title>
        <authorList>
            <person name="Dastgheib S.M.M."/>
            <person name="Shavandi M."/>
            <person name="Tirandaz H."/>
        </authorList>
    </citation>
    <scope>NUCLEOTIDE SEQUENCE [LARGE SCALE GENOMIC DNA]</scope>
    <source>
        <strain evidence="2 3">RIPI110</strain>
    </source>
</reference>
<organism evidence="2 3">
    <name type="scientific">Pseudorhodoplanes sinuspersici</name>
    <dbReference type="NCBI Taxonomy" id="1235591"/>
    <lineage>
        <taxon>Bacteria</taxon>
        <taxon>Pseudomonadati</taxon>
        <taxon>Pseudomonadota</taxon>
        <taxon>Alphaproteobacteria</taxon>
        <taxon>Hyphomicrobiales</taxon>
        <taxon>Pseudorhodoplanes</taxon>
    </lineage>
</organism>
<feature type="transmembrane region" description="Helical" evidence="1">
    <location>
        <begin position="52"/>
        <end position="72"/>
    </location>
</feature>
<gene>
    <name evidence="2" type="ORF">CAK95_09850</name>
</gene>
<protein>
    <submittedName>
        <fullName evidence="2">Uncharacterized protein</fullName>
    </submittedName>
</protein>
<sequence>MLVIGIAAIAIAAMAALWGISGFRSDVRELAANSGNQAFVDKAEAAIHYEQIIMFGILAISILLTTLNMGLFKRSSDDTKN</sequence>
<accession>A0A1W6ZRG5</accession>
<dbReference type="RefSeq" id="WP_086087764.1">
    <property type="nucleotide sequence ID" value="NZ_CP021112.1"/>
</dbReference>
<evidence type="ECO:0000256" key="1">
    <source>
        <dbReference type="SAM" id="Phobius"/>
    </source>
</evidence>
<evidence type="ECO:0000313" key="2">
    <source>
        <dbReference type="EMBL" id="ARP99354.1"/>
    </source>
</evidence>
<name>A0A1W6ZRG5_9HYPH</name>
<dbReference type="EMBL" id="CP021112">
    <property type="protein sequence ID" value="ARP99354.1"/>
    <property type="molecule type" value="Genomic_DNA"/>
</dbReference>
<dbReference type="KEGG" id="psin:CAK95_09850"/>
<evidence type="ECO:0000313" key="3">
    <source>
        <dbReference type="Proteomes" id="UP000194137"/>
    </source>
</evidence>
<keyword evidence="3" id="KW-1185">Reference proteome</keyword>
<proteinExistence type="predicted"/>
<dbReference type="AlphaFoldDB" id="A0A1W6ZRG5"/>
<keyword evidence="1" id="KW-0812">Transmembrane</keyword>
<dbReference type="Proteomes" id="UP000194137">
    <property type="component" value="Chromosome"/>
</dbReference>
<keyword evidence="1" id="KW-1133">Transmembrane helix</keyword>
<keyword evidence="1" id="KW-0472">Membrane</keyword>